<dbReference type="Proteomes" id="UP001187415">
    <property type="component" value="Unassembled WGS sequence"/>
</dbReference>
<accession>A0AA88SUM8</accession>
<keyword evidence="2" id="KW-1185">Reference proteome</keyword>
<gene>
    <name evidence="1" type="ORF">Q5P01_008330</name>
</gene>
<dbReference type="EMBL" id="JAUPFM010000005">
    <property type="protein sequence ID" value="KAK2852054.1"/>
    <property type="molecule type" value="Genomic_DNA"/>
</dbReference>
<reference evidence="1" key="1">
    <citation type="submission" date="2023-07" db="EMBL/GenBank/DDBJ databases">
        <title>Chromosome-level Genome Assembly of Striped Snakehead (Channa striata).</title>
        <authorList>
            <person name="Liu H."/>
        </authorList>
    </citation>
    <scope>NUCLEOTIDE SEQUENCE</scope>
    <source>
        <strain evidence="1">Gz</strain>
        <tissue evidence="1">Muscle</tissue>
    </source>
</reference>
<dbReference type="AlphaFoldDB" id="A0AA88SUM8"/>
<comment type="caution">
    <text evidence="1">The sequence shown here is derived from an EMBL/GenBank/DDBJ whole genome shotgun (WGS) entry which is preliminary data.</text>
</comment>
<sequence>MNRHVSSFGRNMDRTLLPSLRVNVEPKPLWRFVRLLRMRGPSWRSQLWESCCLNNRAELIGQDGSVIVDLL</sequence>
<protein>
    <submittedName>
        <fullName evidence="1">Uncharacterized protein</fullName>
    </submittedName>
</protein>
<organism evidence="1 2">
    <name type="scientific">Channa striata</name>
    <name type="common">Snakehead murrel</name>
    <name type="synonym">Ophicephalus striatus</name>
    <dbReference type="NCBI Taxonomy" id="64152"/>
    <lineage>
        <taxon>Eukaryota</taxon>
        <taxon>Metazoa</taxon>
        <taxon>Chordata</taxon>
        <taxon>Craniata</taxon>
        <taxon>Vertebrata</taxon>
        <taxon>Euteleostomi</taxon>
        <taxon>Actinopterygii</taxon>
        <taxon>Neopterygii</taxon>
        <taxon>Teleostei</taxon>
        <taxon>Neoteleostei</taxon>
        <taxon>Acanthomorphata</taxon>
        <taxon>Anabantaria</taxon>
        <taxon>Anabantiformes</taxon>
        <taxon>Channoidei</taxon>
        <taxon>Channidae</taxon>
        <taxon>Channa</taxon>
    </lineage>
</organism>
<evidence type="ECO:0000313" key="2">
    <source>
        <dbReference type="Proteomes" id="UP001187415"/>
    </source>
</evidence>
<name>A0AA88SUM8_CHASR</name>
<proteinExistence type="predicted"/>
<evidence type="ECO:0000313" key="1">
    <source>
        <dbReference type="EMBL" id="KAK2852054.1"/>
    </source>
</evidence>